<dbReference type="AlphaFoldDB" id="A0AAV5S8P5"/>
<dbReference type="Gene3D" id="3.30.830.10">
    <property type="entry name" value="Metalloenzyme, LuxS/M16 peptidase-like"/>
    <property type="match status" value="2"/>
</dbReference>
<dbReference type="GO" id="GO:0006627">
    <property type="term" value="P:protein processing involved in protein targeting to mitochondrion"/>
    <property type="evidence" value="ECO:0007669"/>
    <property type="project" value="TreeGrafter"/>
</dbReference>
<dbReference type="Pfam" id="PF00675">
    <property type="entry name" value="Peptidase_M16"/>
    <property type="match status" value="1"/>
</dbReference>
<dbReference type="PANTHER" id="PTHR11851:SF126">
    <property type="entry name" value="CYTOCHROME B-C1 COMPLEX SUBUNIT 1, MITOCHONDRIAL"/>
    <property type="match status" value="1"/>
</dbReference>
<dbReference type="GO" id="GO:0005739">
    <property type="term" value="C:mitochondrion"/>
    <property type="evidence" value="ECO:0007669"/>
    <property type="project" value="TreeGrafter"/>
</dbReference>
<feature type="domain" description="Peptidase M16 C-terminal" evidence="2">
    <location>
        <begin position="190"/>
        <end position="372"/>
    </location>
</feature>
<evidence type="ECO:0000313" key="3">
    <source>
        <dbReference type="EMBL" id="GMM58961.1"/>
    </source>
</evidence>
<dbReference type="Pfam" id="PF05193">
    <property type="entry name" value="Peptidase_M16_C"/>
    <property type="match status" value="1"/>
</dbReference>
<name>A0AAV5S8P5_MAUHU</name>
<feature type="domain" description="Peptidase M16 N-terminal" evidence="1">
    <location>
        <begin position="38"/>
        <end position="181"/>
    </location>
</feature>
<dbReference type="PANTHER" id="PTHR11851">
    <property type="entry name" value="METALLOPROTEASE"/>
    <property type="match status" value="1"/>
</dbReference>
<comment type="caution">
    <text evidence="3">The sequence shown here is derived from an EMBL/GenBank/DDBJ whole genome shotgun (WGS) entry which is preliminary data.</text>
</comment>
<dbReference type="SUPFAM" id="SSF63411">
    <property type="entry name" value="LuxS/MPP-like metallohydrolase"/>
    <property type="match status" value="2"/>
</dbReference>
<proteinExistence type="predicted"/>
<evidence type="ECO:0000259" key="1">
    <source>
        <dbReference type="Pfam" id="PF00675"/>
    </source>
</evidence>
<evidence type="ECO:0000259" key="2">
    <source>
        <dbReference type="Pfam" id="PF05193"/>
    </source>
</evidence>
<dbReference type="EMBL" id="BTGD01000025">
    <property type="protein sequence ID" value="GMM58961.1"/>
    <property type="molecule type" value="Genomic_DNA"/>
</dbReference>
<gene>
    <name evidence="3" type="ORF">DAKH74_055780</name>
</gene>
<organism evidence="3 4">
    <name type="scientific">Maudiozyma humilis</name>
    <name type="common">Sour dough yeast</name>
    <name type="synonym">Kazachstania humilis</name>
    <dbReference type="NCBI Taxonomy" id="51915"/>
    <lineage>
        <taxon>Eukaryota</taxon>
        <taxon>Fungi</taxon>
        <taxon>Dikarya</taxon>
        <taxon>Ascomycota</taxon>
        <taxon>Saccharomycotina</taxon>
        <taxon>Saccharomycetes</taxon>
        <taxon>Saccharomycetales</taxon>
        <taxon>Saccharomycetaceae</taxon>
        <taxon>Maudiozyma</taxon>
    </lineage>
</organism>
<dbReference type="Proteomes" id="UP001377567">
    <property type="component" value="Unassembled WGS sequence"/>
</dbReference>
<dbReference type="InterPro" id="IPR011249">
    <property type="entry name" value="Metalloenz_LuxS/M16"/>
</dbReference>
<protein>
    <submittedName>
        <fullName evidence="3">Ubiquinol--cytochrome-c reductase subunit</fullName>
    </submittedName>
</protein>
<dbReference type="InterPro" id="IPR050361">
    <property type="entry name" value="MPP/UQCRC_Complex"/>
</dbReference>
<dbReference type="GO" id="GO:0009060">
    <property type="term" value="P:aerobic respiration"/>
    <property type="evidence" value="ECO:0007669"/>
    <property type="project" value="TreeGrafter"/>
</dbReference>
<reference evidence="3 4" key="1">
    <citation type="journal article" date="2023" name="Elife">
        <title>Identification of key yeast species and microbe-microbe interactions impacting larval growth of Drosophila in the wild.</title>
        <authorList>
            <person name="Mure A."/>
            <person name="Sugiura Y."/>
            <person name="Maeda R."/>
            <person name="Honda K."/>
            <person name="Sakurai N."/>
            <person name="Takahashi Y."/>
            <person name="Watada M."/>
            <person name="Katoh T."/>
            <person name="Gotoh A."/>
            <person name="Gotoh Y."/>
            <person name="Taniguchi I."/>
            <person name="Nakamura K."/>
            <person name="Hayashi T."/>
            <person name="Katayama T."/>
            <person name="Uemura T."/>
            <person name="Hattori Y."/>
        </authorList>
    </citation>
    <scope>NUCLEOTIDE SEQUENCE [LARGE SCALE GENOMIC DNA]</scope>
    <source>
        <strain evidence="3 4">KH-74</strain>
    </source>
</reference>
<dbReference type="GO" id="GO:0004222">
    <property type="term" value="F:metalloendopeptidase activity"/>
    <property type="evidence" value="ECO:0007669"/>
    <property type="project" value="TreeGrafter"/>
</dbReference>
<evidence type="ECO:0000313" key="4">
    <source>
        <dbReference type="Proteomes" id="UP001377567"/>
    </source>
</evidence>
<dbReference type="InterPro" id="IPR007863">
    <property type="entry name" value="Peptidase_M16_C"/>
</dbReference>
<dbReference type="InterPro" id="IPR011765">
    <property type="entry name" value="Pept_M16_N"/>
</dbReference>
<dbReference type="GO" id="GO:0046872">
    <property type="term" value="F:metal ion binding"/>
    <property type="evidence" value="ECO:0007669"/>
    <property type="project" value="InterPro"/>
</dbReference>
<sequence>MLRTTTARLARRSLATHAGAAASAGRLEITELSNGLTVASEHNPAAATASVGVVYSAGSTAENPYNNGVSNLWATYFGHGSSAVQAAAAKQGLRLSANVARESQAFTVQALPGDASKALGFLQQHLLAKESLSDSDFAAVQKTALAQLEEFEDSNHAERVLEHLHATAFQNTPLALPTRGTLETVESLIPQDMQSFAAQQFHAKNATVVATGNVAHDELVKAVEAQVSLNAKSGAAAAASAPAKSSFLGSEVRLRDDTLPSAWISLAVEGESQTSPDYLTAAVAASIFGSYVAAEPASRLQGIKLLDDIQEYHLADSFVHYSKSYRDTGLWGFSTQISNVSGIDDMIHFTLKQWNRLSISITDTELERGKALLKLKLGNANIQRAADAALLGAEVVQNGGRYLNTAETFKKIDALTVSDIKKWAGNRLWDQDIAIAGAGQIEDLLDYMRMRNDMSMMRW</sequence>
<accession>A0AAV5S8P5</accession>
<keyword evidence="4" id="KW-1185">Reference proteome</keyword>